<dbReference type="EMBL" id="JBHSJB010000025">
    <property type="protein sequence ID" value="MFC5057120.1"/>
    <property type="molecule type" value="Genomic_DNA"/>
</dbReference>
<reference evidence="9" key="1">
    <citation type="journal article" date="2019" name="Int. J. Syst. Evol. Microbiol.">
        <title>The Global Catalogue of Microorganisms (GCM) 10K type strain sequencing project: providing services to taxonomists for standard genome sequencing and annotation.</title>
        <authorList>
            <consortium name="The Broad Institute Genomics Platform"/>
            <consortium name="The Broad Institute Genome Sequencing Center for Infectious Disease"/>
            <person name="Wu L."/>
            <person name="Ma J."/>
        </authorList>
    </citation>
    <scope>NUCLEOTIDE SEQUENCE [LARGE SCALE GENOMIC DNA]</scope>
    <source>
        <strain evidence="9">KCTC 12848</strain>
    </source>
</reference>
<dbReference type="InterPro" id="IPR023296">
    <property type="entry name" value="Glyco_hydro_beta-prop_sf"/>
</dbReference>
<keyword evidence="9" id="KW-1185">Reference proteome</keyword>
<keyword evidence="7" id="KW-0326">Glycosidase</keyword>
<protein>
    <recommendedName>
        <fullName evidence="3">non-reducing end alpha-L-arabinofuranosidase</fullName>
        <ecNumber evidence="3">3.2.1.55</ecNumber>
    </recommendedName>
</protein>
<evidence type="ECO:0000313" key="9">
    <source>
        <dbReference type="Proteomes" id="UP001595833"/>
    </source>
</evidence>
<evidence type="ECO:0000256" key="4">
    <source>
        <dbReference type="ARBA" id="ARBA00022525"/>
    </source>
</evidence>
<keyword evidence="6 8" id="KW-0378">Hydrolase</keyword>
<evidence type="ECO:0000256" key="1">
    <source>
        <dbReference type="ARBA" id="ARBA00001462"/>
    </source>
</evidence>
<dbReference type="Gene3D" id="2.115.10.20">
    <property type="entry name" value="Glycosyl hydrolase domain, family 43"/>
    <property type="match status" value="1"/>
</dbReference>
<gene>
    <name evidence="8" type="ORF">ACFPFM_25660</name>
</gene>
<organism evidence="8 9">
    <name type="scientific">Saccharothrix xinjiangensis</name>
    <dbReference type="NCBI Taxonomy" id="204798"/>
    <lineage>
        <taxon>Bacteria</taxon>
        <taxon>Bacillati</taxon>
        <taxon>Actinomycetota</taxon>
        <taxon>Actinomycetes</taxon>
        <taxon>Pseudonocardiales</taxon>
        <taxon>Pseudonocardiaceae</taxon>
        <taxon>Saccharothrix</taxon>
    </lineage>
</organism>
<keyword evidence="5" id="KW-0732">Signal</keyword>
<evidence type="ECO:0000256" key="3">
    <source>
        <dbReference type="ARBA" id="ARBA00012670"/>
    </source>
</evidence>
<dbReference type="Pfam" id="PF03664">
    <property type="entry name" value="Glyco_hydro_62"/>
    <property type="match status" value="1"/>
</dbReference>
<dbReference type="GO" id="GO:0016787">
    <property type="term" value="F:hydrolase activity"/>
    <property type="evidence" value="ECO:0007669"/>
    <property type="project" value="UniProtKB-KW"/>
</dbReference>
<dbReference type="RefSeq" id="WP_344038970.1">
    <property type="nucleotide sequence ID" value="NZ_BAAAKE010000014.1"/>
</dbReference>
<dbReference type="InterPro" id="IPR005193">
    <property type="entry name" value="GH62_arabinosidase"/>
</dbReference>
<evidence type="ECO:0000256" key="5">
    <source>
        <dbReference type="ARBA" id="ARBA00022729"/>
    </source>
</evidence>
<evidence type="ECO:0000256" key="6">
    <source>
        <dbReference type="ARBA" id="ARBA00022801"/>
    </source>
</evidence>
<proteinExistence type="predicted"/>
<dbReference type="PANTHER" id="PTHR40631">
    <property type="entry name" value="ALPHA-L-ARABINOFURANOSIDASE AXHA-2-RELATED"/>
    <property type="match status" value="1"/>
</dbReference>
<comment type="subcellular location">
    <subcellularLocation>
        <location evidence="2">Secreted</location>
    </subcellularLocation>
</comment>
<dbReference type="PANTHER" id="PTHR40631:SF2">
    <property type="entry name" value="ALPHA-L-ARABINOFURANOSIDASE"/>
    <property type="match status" value="1"/>
</dbReference>
<evidence type="ECO:0000256" key="7">
    <source>
        <dbReference type="ARBA" id="ARBA00023295"/>
    </source>
</evidence>
<accession>A0ABV9Y3A5</accession>
<dbReference type="Proteomes" id="UP001595833">
    <property type="component" value="Unassembled WGS sequence"/>
</dbReference>
<evidence type="ECO:0000256" key="2">
    <source>
        <dbReference type="ARBA" id="ARBA00004613"/>
    </source>
</evidence>
<dbReference type="EC" id="3.2.1.55" evidence="3"/>
<dbReference type="SUPFAM" id="SSF75005">
    <property type="entry name" value="Arabinanase/levansucrase/invertase"/>
    <property type="match status" value="1"/>
</dbReference>
<dbReference type="CDD" id="cd08987">
    <property type="entry name" value="GH62"/>
    <property type="match status" value="1"/>
</dbReference>
<evidence type="ECO:0000313" key="8">
    <source>
        <dbReference type="EMBL" id="MFC5057120.1"/>
    </source>
</evidence>
<comment type="caution">
    <text evidence="8">The sequence shown here is derived from an EMBL/GenBank/DDBJ whole genome shotgun (WGS) entry which is preliminary data.</text>
</comment>
<comment type="catalytic activity">
    <reaction evidence="1">
        <text>Hydrolysis of terminal non-reducing alpha-L-arabinofuranoside residues in alpha-L-arabinosides.</text>
        <dbReference type="EC" id="3.2.1.55"/>
    </reaction>
</comment>
<name>A0ABV9Y3A5_9PSEU</name>
<keyword evidence="4" id="KW-0964">Secreted</keyword>
<sequence length="323" mass="36094">MSQQPGGSPTGSFRWSSSGALISPKPDSTHANVAVKDPSVVHHNGEYHVFASTYTDGYSLVYTSFADWSQASSAPHHHLDSSGIGTGYRAAPQVFHFAPHRLWYLVYQTDSNASYSTTEDISDPRSWSAPKDFYANGMPRIIRDNIGDGYWVDFWIICDSAKCYLFSSDDNGHLYRSETSLAEFPDGFGDTVIAMQDADRNRLFEASNIYKIAGEQRYLMLHEAIGSDGRRWFRSWTAPAITGPWTALADSESNPFARANNVTFPGGAWTRDISHGEVVRTNVDQTMEISLRDLTYLYQGLDPDASGDYNRLPWRLGLLTRTN</sequence>